<dbReference type="SUPFAM" id="SSF46689">
    <property type="entry name" value="Homeodomain-like"/>
    <property type="match status" value="2"/>
</dbReference>
<dbReference type="PANTHER" id="PTHR43280">
    <property type="entry name" value="ARAC-FAMILY TRANSCRIPTIONAL REGULATOR"/>
    <property type="match status" value="1"/>
</dbReference>
<dbReference type="RefSeq" id="WP_099166820.1">
    <property type="nucleotide sequence ID" value="NZ_JAAHTI010000001.1"/>
</dbReference>
<reference evidence="5 7" key="2">
    <citation type="journal article" date="2018" name="Nature">
        <title>A major lineage of non-tailed dsDNA viruses as unrecognized killers of marine bacteria.</title>
        <authorList>
            <person name="Kauffman K.M."/>
            <person name="Hussain F.A."/>
            <person name="Yang J."/>
            <person name="Arevalo P."/>
            <person name="Brown J.M."/>
            <person name="Chang W.K."/>
            <person name="VanInsberghe D."/>
            <person name="Elsherbini J."/>
            <person name="Sharma R.S."/>
            <person name="Cutler M.B."/>
            <person name="Kelly L."/>
            <person name="Polz M.F."/>
        </authorList>
    </citation>
    <scope>NUCLEOTIDE SEQUENCE [LARGE SCALE GENOMIC DNA]</scope>
    <source>
        <strain evidence="5 7">10N.286.55.E1</strain>
    </source>
</reference>
<protein>
    <submittedName>
        <fullName evidence="5 6">Transcriptional regulator</fullName>
    </submittedName>
</protein>
<dbReference type="Proteomes" id="UP000239763">
    <property type="component" value="Unassembled WGS sequence"/>
</dbReference>
<evidence type="ECO:0000259" key="4">
    <source>
        <dbReference type="PROSITE" id="PS01124"/>
    </source>
</evidence>
<dbReference type="SMART" id="SM00342">
    <property type="entry name" value="HTH_ARAC"/>
    <property type="match status" value="1"/>
</dbReference>
<evidence type="ECO:0000313" key="8">
    <source>
        <dbReference type="Proteomes" id="UP000305840"/>
    </source>
</evidence>
<dbReference type="Proteomes" id="UP000305840">
    <property type="component" value="Unassembled WGS sequence"/>
</dbReference>
<reference evidence="5" key="1">
    <citation type="submission" date="2016-07" db="EMBL/GenBank/DDBJ databases">
        <authorList>
            <person name="Kauffman K."/>
            <person name="Arevalo P."/>
            <person name="Polz M.F."/>
        </authorList>
    </citation>
    <scope>NUCLEOTIDE SEQUENCE</scope>
    <source>
        <strain evidence="5">10N.286.55.E1</strain>
    </source>
</reference>
<keyword evidence="1" id="KW-0805">Transcription regulation</keyword>
<keyword evidence="7" id="KW-1185">Reference proteome</keyword>
<accession>A0A2J6UCW5</accession>
<dbReference type="GeneID" id="69649245"/>
<dbReference type="GO" id="GO:0003700">
    <property type="term" value="F:DNA-binding transcription factor activity"/>
    <property type="evidence" value="ECO:0007669"/>
    <property type="project" value="InterPro"/>
</dbReference>
<gene>
    <name evidence="5" type="ORF">BCV38_05125</name>
    <name evidence="6" type="ORF">FCV91_18015</name>
</gene>
<sequence length="134" mass="15828">MSSPPKTFYEQELDRLDSEISLPAKHYVLIRQSKRFIEEYYPEKIDLDDLAKAAFMSRFHYIRVFKQVYGVTPRNYLKDMRISKAKELLKQGHSVTDVCMSVGYESLATFSTTFNKSTGYSPREYQRLYNENLK</sequence>
<name>A0A2J6UCW5_9VIBR</name>
<evidence type="ECO:0000256" key="3">
    <source>
        <dbReference type="ARBA" id="ARBA00023163"/>
    </source>
</evidence>
<evidence type="ECO:0000313" key="7">
    <source>
        <dbReference type="Proteomes" id="UP000239763"/>
    </source>
</evidence>
<dbReference type="AlphaFoldDB" id="A0A2J6UCW5"/>
<evidence type="ECO:0000313" key="6">
    <source>
        <dbReference type="EMBL" id="TKG05904.1"/>
    </source>
</evidence>
<dbReference type="PROSITE" id="PS01124">
    <property type="entry name" value="HTH_ARAC_FAMILY_2"/>
    <property type="match status" value="1"/>
</dbReference>
<evidence type="ECO:0000313" key="5">
    <source>
        <dbReference type="EMBL" id="PME29464.1"/>
    </source>
</evidence>
<dbReference type="Pfam" id="PF12833">
    <property type="entry name" value="HTH_18"/>
    <property type="match status" value="1"/>
</dbReference>
<evidence type="ECO:0000256" key="1">
    <source>
        <dbReference type="ARBA" id="ARBA00023015"/>
    </source>
</evidence>
<dbReference type="InterPro" id="IPR018062">
    <property type="entry name" value="HTH_AraC-typ_CS"/>
</dbReference>
<organism evidence="6 8">
    <name type="scientific">Vibrio lentus</name>
    <dbReference type="NCBI Taxonomy" id="136468"/>
    <lineage>
        <taxon>Bacteria</taxon>
        <taxon>Pseudomonadati</taxon>
        <taxon>Pseudomonadota</taxon>
        <taxon>Gammaproteobacteria</taxon>
        <taxon>Vibrionales</taxon>
        <taxon>Vibrionaceae</taxon>
        <taxon>Vibrio</taxon>
    </lineage>
</organism>
<dbReference type="PRINTS" id="PR00032">
    <property type="entry name" value="HTHARAC"/>
</dbReference>
<comment type="caution">
    <text evidence="6">The sequence shown here is derived from an EMBL/GenBank/DDBJ whole genome shotgun (WGS) entry which is preliminary data.</text>
</comment>
<feature type="domain" description="HTH araC/xylS-type" evidence="4">
    <location>
        <begin position="31"/>
        <end position="128"/>
    </location>
</feature>
<dbReference type="PROSITE" id="PS00041">
    <property type="entry name" value="HTH_ARAC_FAMILY_1"/>
    <property type="match status" value="1"/>
</dbReference>
<proteinExistence type="predicted"/>
<dbReference type="InterPro" id="IPR018060">
    <property type="entry name" value="HTH_AraC"/>
</dbReference>
<dbReference type="EMBL" id="SYVO01000070">
    <property type="protein sequence ID" value="TKG05904.1"/>
    <property type="molecule type" value="Genomic_DNA"/>
</dbReference>
<dbReference type="GO" id="GO:0043565">
    <property type="term" value="F:sequence-specific DNA binding"/>
    <property type="evidence" value="ECO:0007669"/>
    <property type="project" value="InterPro"/>
</dbReference>
<evidence type="ECO:0000256" key="2">
    <source>
        <dbReference type="ARBA" id="ARBA00023125"/>
    </source>
</evidence>
<dbReference type="EMBL" id="MCSB01000013">
    <property type="protein sequence ID" value="PME29464.1"/>
    <property type="molecule type" value="Genomic_DNA"/>
</dbReference>
<keyword evidence="3" id="KW-0804">Transcription</keyword>
<reference evidence="6 8" key="3">
    <citation type="submission" date="2019-04" db="EMBL/GenBank/DDBJ databases">
        <title>A reverse ecology approach based on a biological definition of microbial populations.</title>
        <authorList>
            <person name="Arevalo P."/>
            <person name="Vaninsberghe D."/>
            <person name="Elsherbini J."/>
            <person name="Gore J."/>
            <person name="Polz M."/>
        </authorList>
    </citation>
    <scope>NUCLEOTIDE SEQUENCE [LARGE SCALE GENOMIC DNA]</scope>
    <source>
        <strain evidence="6 8">10N.222.48.A1</strain>
    </source>
</reference>
<dbReference type="PANTHER" id="PTHR43280:SF28">
    <property type="entry name" value="HTH-TYPE TRANSCRIPTIONAL ACTIVATOR RHAS"/>
    <property type="match status" value="1"/>
</dbReference>
<dbReference type="InterPro" id="IPR009057">
    <property type="entry name" value="Homeodomain-like_sf"/>
</dbReference>
<dbReference type="Gene3D" id="1.10.10.60">
    <property type="entry name" value="Homeodomain-like"/>
    <property type="match status" value="2"/>
</dbReference>
<keyword evidence="2" id="KW-0238">DNA-binding</keyword>
<dbReference type="InterPro" id="IPR020449">
    <property type="entry name" value="Tscrpt_reg_AraC-type_HTH"/>
</dbReference>